<evidence type="ECO:0000313" key="2">
    <source>
        <dbReference type="EMBL" id="MDQ0444966.1"/>
    </source>
</evidence>
<dbReference type="RefSeq" id="WP_238252788.1">
    <property type="nucleotide sequence ID" value="NZ_BPQX01000061.1"/>
</dbReference>
<sequence>MHNRRTWRWRDLAALVAVAVWSVLIVELFPAPVPAPPAIPYSLARLR</sequence>
<keyword evidence="1" id="KW-0812">Transmembrane</keyword>
<organism evidence="2 3">
    <name type="scientific">Methylobacterium persicinum</name>
    <dbReference type="NCBI Taxonomy" id="374426"/>
    <lineage>
        <taxon>Bacteria</taxon>
        <taxon>Pseudomonadati</taxon>
        <taxon>Pseudomonadota</taxon>
        <taxon>Alphaproteobacteria</taxon>
        <taxon>Hyphomicrobiales</taxon>
        <taxon>Methylobacteriaceae</taxon>
        <taxon>Methylobacterium</taxon>
    </lineage>
</organism>
<dbReference type="EMBL" id="JAUSVV010000018">
    <property type="protein sequence ID" value="MDQ0444966.1"/>
    <property type="molecule type" value="Genomic_DNA"/>
</dbReference>
<keyword evidence="1" id="KW-1133">Transmembrane helix</keyword>
<evidence type="ECO:0000256" key="1">
    <source>
        <dbReference type="SAM" id="Phobius"/>
    </source>
</evidence>
<gene>
    <name evidence="2" type="ORF">QO016_004491</name>
</gene>
<comment type="caution">
    <text evidence="2">The sequence shown here is derived from an EMBL/GenBank/DDBJ whole genome shotgun (WGS) entry which is preliminary data.</text>
</comment>
<evidence type="ECO:0008006" key="4">
    <source>
        <dbReference type="Google" id="ProtNLM"/>
    </source>
</evidence>
<proteinExistence type="predicted"/>
<evidence type="ECO:0000313" key="3">
    <source>
        <dbReference type="Proteomes" id="UP001236369"/>
    </source>
</evidence>
<keyword evidence="3" id="KW-1185">Reference proteome</keyword>
<reference evidence="2 3" key="1">
    <citation type="submission" date="2023-07" db="EMBL/GenBank/DDBJ databases">
        <title>Genomic Encyclopedia of Type Strains, Phase IV (KMG-IV): sequencing the most valuable type-strain genomes for metagenomic binning, comparative biology and taxonomic classification.</title>
        <authorList>
            <person name="Goeker M."/>
        </authorList>
    </citation>
    <scope>NUCLEOTIDE SEQUENCE [LARGE SCALE GENOMIC DNA]</scope>
    <source>
        <strain evidence="2 3">DSM 19562</strain>
    </source>
</reference>
<keyword evidence="1" id="KW-0472">Membrane</keyword>
<feature type="transmembrane region" description="Helical" evidence="1">
    <location>
        <begin position="12"/>
        <end position="33"/>
    </location>
</feature>
<accession>A0ABU0HRM0</accession>
<dbReference type="Proteomes" id="UP001236369">
    <property type="component" value="Unassembled WGS sequence"/>
</dbReference>
<name>A0ABU0HRM0_9HYPH</name>
<protein>
    <recommendedName>
        <fullName evidence="4">ABC transporter permease</fullName>
    </recommendedName>
</protein>